<keyword evidence="2" id="KW-1185">Reference proteome</keyword>
<organism evidence="1 2">
    <name type="scientific">Mariprofundus ferrooxydans PV-1</name>
    <dbReference type="NCBI Taxonomy" id="314345"/>
    <lineage>
        <taxon>Bacteria</taxon>
        <taxon>Pseudomonadati</taxon>
        <taxon>Pseudomonadota</taxon>
        <taxon>Candidatius Mariprofundia</taxon>
        <taxon>Mariprofundales</taxon>
        <taxon>Mariprofundaceae</taxon>
        <taxon>Mariprofundus</taxon>
    </lineage>
</organism>
<dbReference type="InParanoid" id="Q0EYC5"/>
<name>Q0EYC5_9PROT</name>
<dbReference type="Proteomes" id="UP000005297">
    <property type="component" value="Unassembled WGS sequence"/>
</dbReference>
<reference evidence="1 2" key="1">
    <citation type="submission" date="2006-09" db="EMBL/GenBank/DDBJ databases">
        <authorList>
            <person name="Emerson D."/>
            <person name="Ferriera S."/>
            <person name="Johnson J."/>
            <person name="Kravitz S."/>
            <person name="Halpern A."/>
            <person name="Remington K."/>
            <person name="Beeson K."/>
            <person name="Tran B."/>
            <person name="Rogers Y.-H."/>
            <person name="Friedman R."/>
            <person name="Venter J.C."/>
        </authorList>
    </citation>
    <scope>NUCLEOTIDE SEQUENCE [LARGE SCALE GENOMIC DNA]</scope>
    <source>
        <strain evidence="1 2">PV-1</strain>
    </source>
</reference>
<dbReference type="AlphaFoldDB" id="Q0EYC5"/>
<dbReference type="HOGENOM" id="CLU_3409629_0_0_0"/>
<proteinExistence type="predicted"/>
<evidence type="ECO:0000313" key="1">
    <source>
        <dbReference type="EMBL" id="EAU54267.1"/>
    </source>
</evidence>
<gene>
    <name evidence="1" type="ORF">SPV1_05884</name>
</gene>
<evidence type="ECO:0000313" key="2">
    <source>
        <dbReference type="Proteomes" id="UP000005297"/>
    </source>
</evidence>
<protein>
    <submittedName>
        <fullName evidence="1">Uncharacterized protein</fullName>
    </submittedName>
</protein>
<accession>Q0EYC5</accession>
<comment type="caution">
    <text evidence="1">The sequence shown here is derived from an EMBL/GenBank/DDBJ whole genome shotgun (WGS) entry which is preliminary data.</text>
</comment>
<sequence length="29" mass="3460">MESREKIFLSGAYYELKPECLLPRTLMLK</sequence>
<dbReference type="EMBL" id="AATS01000010">
    <property type="protein sequence ID" value="EAU54267.1"/>
    <property type="molecule type" value="Genomic_DNA"/>
</dbReference>